<dbReference type="OrthoDB" id="4358598at2759"/>
<keyword evidence="2" id="KW-1185">Reference proteome</keyword>
<evidence type="ECO:0000313" key="2">
    <source>
        <dbReference type="Proteomes" id="UP000256690"/>
    </source>
</evidence>
<evidence type="ECO:0000313" key="1">
    <source>
        <dbReference type="EMBL" id="RDW74327.1"/>
    </source>
</evidence>
<dbReference type="EMBL" id="PVWQ01000008">
    <property type="protein sequence ID" value="RDW74327.1"/>
    <property type="molecule type" value="Genomic_DNA"/>
</dbReference>
<sequence length="192" mass="22072">MITKALQQAQENKQPVEIVLNEWDGLTSNWISYFSLFSPWVNVVDMVMRIWVDRDDADPTLRRTQRQYFHSFRISHAIKCMNGDTDGASEEAIEFVEKLQEVWASKVQIPETTRRLRRTTYNRNVALNDGFYQGRNAIIATMNSTRKNRATTTRRGFAEEPKVQPETKMVRSYTHAVTAASNSLLPGRGTAI</sequence>
<dbReference type="AlphaFoldDB" id="A0A3D8RJV2"/>
<dbReference type="RefSeq" id="XP_026602095.1">
    <property type="nucleotide sequence ID" value="XM_026749005.1"/>
</dbReference>
<reference evidence="1 2" key="1">
    <citation type="journal article" date="2018" name="IMA Fungus">
        <title>IMA Genome-F 9: Draft genome sequence of Annulohypoxylon stygium, Aspergillus mulundensis, Berkeleyomyces basicola (syn. Thielaviopsis basicola), Ceratocystis smalleyi, two Cercospora beticola strains, Coleophoma cylindrospora, Fusarium fracticaudum, Phialophora cf. hyalina, and Morchella septimelata.</title>
        <authorList>
            <person name="Wingfield B.D."/>
            <person name="Bills G.F."/>
            <person name="Dong Y."/>
            <person name="Huang W."/>
            <person name="Nel W.J."/>
            <person name="Swalarsk-Parry B.S."/>
            <person name="Vaghefi N."/>
            <person name="Wilken P.M."/>
            <person name="An Z."/>
            <person name="de Beer Z.W."/>
            <person name="De Vos L."/>
            <person name="Chen L."/>
            <person name="Duong T.A."/>
            <person name="Gao Y."/>
            <person name="Hammerbacher A."/>
            <person name="Kikkert J.R."/>
            <person name="Li Y."/>
            <person name="Li H."/>
            <person name="Li K."/>
            <person name="Li Q."/>
            <person name="Liu X."/>
            <person name="Ma X."/>
            <person name="Naidoo K."/>
            <person name="Pethybridge S.J."/>
            <person name="Sun J."/>
            <person name="Steenkamp E.T."/>
            <person name="van der Nest M.A."/>
            <person name="van Wyk S."/>
            <person name="Wingfield M.J."/>
            <person name="Xiong C."/>
            <person name="Yue Q."/>
            <person name="Zhang X."/>
        </authorList>
    </citation>
    <scope>NUCLEOTIDE SEQUENCE [LARGE SCALE GENOMIC DNA]</scope>
    <source>
        <strain evidence="1 2">DSM 5745</strain>
    </source>
</reference>
<protein>
    <submittedName>
        <fullName evidence="1">Uncharacterized protein</fullName>
    </submittedName>
</protein>
<organism evidence="1 2">
    <name type="scientific">Aspergillus mulundensis</name>
    <dbReference type="NCBI Taxonomy" id="1810919"/>
    <lineage>
        <taxon>Eukaryota</taxon>
        <taxon>Fungi</taxon>
        <taxon>Dikarya</taxon>
        <taxon>Ascomycota</taxon>
        <taxon>Pezizomycotina</taxon>
        <taxon>Eurotiomycetes</taxon>
        <taxon>Eurotiomycetidae</taxon>
        <taxon>Eurotiales</taxon>
        <taxon>Aspergillaceae</taxon>
        <taxon>Aspergillus</taxon>
        <taxon>Aspergillus subgen. Nidulantes</taxon>
    </lineage>
</organism>
<accession>A0A3D8RJV2</accession>
<gene>
    <name evidence="1" type="ORF">DSM5745_06989</name>
</gene>
<proteinExistence type="predicted"/>
<dbReference type="Proteomes" id="UP000256690">
    <property type="component" value="Unassembled WGS sequence"/>
</dbReference>
<comment type="caution">
    <text evidence="1">The sequence shown here is derived from an EMBL/GenBank/DDBJ whole genome shotgun (WGS) entry which is preliminary data.</text>
</comment>
<dbReference type="GeneID" id="38117359"/>
<name>A0A3D8RJV2_9EURO</name>